<dbReference type="OrthoDB" id="2381017at2"/>
<name>A0A7G6E846_THEFR</name>
<evidence type="ECO:0000313" key="1">
    <source>
        <dbReference type="EMBL" id="QNB48250.1"/>
    </source>
</evidence>
<organism evidence="1 2">
    <name type="scientific">Thermanaerosceptrum fracticalcis</name>
    <dbReference type="NCBI Taxonomy" id="1712410"/>
    <lineage>
        <taxon>Bacteria</taxon>
        <taxon>Bacillati</taxon>
        <taxon>Bacillota</taxon>
        <taxon>Clostridia</taxon>
        <taxon>Eubacteriales</taxon>
        <taxon>Peptococcaceae</taxon>
        <taxon>Thermanaerosceptrum</taxon>
    </lineage>
</organism>
<dbReference type="EMBL" id="CP045798">
    <property type="protein sequence ID" value="QNB48250.1"/>
    <property type="molecule type" value="Genomic_DNA"/>
</dbReference>
<reference evidence="1 2" key="1">
    <citation type="journal article" date="2019" name="Front. Microbiol.">
        <title>Thermoanaerosceptrum fracticalcis gen. nov. sp. nov., a Novel Fumarate-Fermenting Microorganism From a Deep Fractured Carbonate Aquifer of the US Great Basin.</title>
        <authorList>
            <person name="Hamilton-Brehm S.D."/>
            <person name="Stewart L.E."/>
            <person name="Zavarin M."/>
            <person name="Caldwell M."/>
            <person name="Lawson P.A."/>
            <person name="Onstott T.C."/>
            <person name="Grzymski J."/>
            <person name="Neveux I."/>
            <person name="Lollar B.S."/>
            <person name="Russell C.E."/>
            <person name="Moser D.P."/>
        </authorList>
    </citation>
    <scope>NUCLEOTIDE SEQUENCE [LARGE SCALE GENOMIC DNA]</scope>
    <source>
        <strain evidence="1 2">DRI-13</strain>
    </source>
</reference>
<protein>
    <recommendedName>
        <fullName evidence="3">DUF3794 domain-containing protein</fullName>
    </recommendedName>
</protein>
<evidence type="ECO:0008006" key="3">
    <source>
        <dbReference type="Google" id="ProtNLM"/>
    </source>
</evidence>
<dbReference type="Proteomes" id="UP000515847">
    <property type="component" value="Chromosome"/>
</dbReference>
<sequence>MIECVNNPVPVEPLFTGAVVKVPVVLAELTVQFNVNSTIELPEPALEIKNIKKRLKITQCLLLQNTNMLFIKGFVRKNIDYSTRKCSTPEGICGDIRHCTVDIPFKCTTPVIFNVMEPLPVVPASTNEFQYFGRFDVKGPQFAEKDELLSGDFTEYNQISTEFFNELPFCELVSSRIVEFDEYLNPLPPANVKAPFEEREFKKIEEKMVIYLTLKILQNRQVAVPASDC</sequence>
<dbReference type="AlphaFoldDB" id="A0A7G6E846"/>
<proteinExistence type="predicted"/>
<dbReference type="InterPro" id="IPR054845">
    <property type="entry name" value="Exosporium_prot_C"/>
</dbReference>
<accession>A0A7G6E846</accession>
<keyword evidence="2" id="KW-1185">Reference proteome</keyword>
<evidence type="ECO:0000313" key="2">
    <source>
        <dbReference type="Proteomes" id="UP000515847"/>
    </source>
</evidence>
<gene>
    <name evidence="1" type="ORF">BR63_01715</name>
</gene>
<dbReference type="KEGG" id="tfr:BR63_01715"/>
<dbReference type="NCBIfam" id="NF045794">
    <property type="entry name" value="CsxC_fam"/>
    <property type="match status" value="1"/>
</dbReference>